<evidence type="ECO:0000313" key="2">
    <source>
        <dbReference type="Proteomes" id="UP000570361"/>
    </source>
</evidence>
<organism evidence="1 2">
    <name type="scientific">Paenibacillus phyllosphaerae</name>
    <dbReference type="NCBI Taxonomy" id="274593"/>
    <lineage>
        <taxon>Bacteria</taxon>
        <taxon>Bacillati</taxon>
        <taxon>Bacillota</taxon>
        <taxon>Bacilli</taxon>
        <taxon>Bacillales</taxon>
        <taxon>Paenibacillaceae</taxon>
        <taxon>Paenibacillus</taxon>
    </lineage>
</organism>
<reference evidence="1 2" key="1">
    <citation type="submission" date="2020-08" db="EMBL/GenBank/DDBJ databases">
        <title>Genomic Encyclopedia of Type Strains, Phase III (KMG-III): the genomes of soil and plant-associated and newly described type strains.</title>
        <authorList>
            <person name="Whitman W."/>
        </authorList>
    </citation>
    <scope>NUCLEOTIDE SEQUENCE [LARGE SCALE GENOMIC DNA]</scope>
    <source>
        <strain evidence="1 2">CECT 5862</strain>
    </source>
</reference>
<dbReference type="AlphaFoldDB" id="A0A7W5AX39"/>
<dbReference type="InterPro" id="IPR016154">
    <property type="entry name" value="Heat_shock_Hsp33_C"/>
</dbReference>
<sequence>MILAFKCECGNHVDFHAFGDRDEHGRQWLELEDDERIAIIPGKDGFVLKCNFCKETYRISVSTV</sequence>
<proteinExistence type="predicted"/>
<dbReference type="SUPFAM" id="SSF118352">
    <property type="entry name" value="HSP33 redox switch-like"/>
    <property type="match status" value="1"/>
</dbReference>
<evidence type="ECO:0000313" key="1">
    <source>
        <dbReference type="EMBL" id="MBB3110418.1"/>
    </source>
</evidence>
<accession>A0A7W5AX39</accession>
<comment type="caution">
    <text evidence="1">The sequence shown here is derived from an EMBL/GenBank/DDBJ whole genome shotgun (WGS) entry which is preliminary data.</text>
</comment>
<dbReference type="GO" id="GO:0006457">
    <property type="term" value="P:protein folding"/>
    <property type="evidence" value="ECO:0007669"/>
    <property type="project" value="InterPro"/>
</dbReference>
<dbReference type="EMBL" id="JACHXK010000004">
    <property type="protein sequence ID" value="MBB3110418.1"/>
    <property type="molecule type" value="Genomic_DNA"/>
</dbReference>
<dbReference type="GO" id="GO:0005737">
    <property type="term" value="C:cytoplasm"/>
    <property type="evidence" value="ECO:0007669"/>
    <property type="project" value="InterPro"/>
</dbReference>
<protein>
    <submittedName>
        <fullName evidence="1">Redox-regulated HSP33 family molecular chaperone</fullName>
    </submittedName>
</protein>
<gene>
    <name evidence="1" type="ORF">FHS18_002485</name>
</gene>
<dbReference type="GO" id="GO:0051082">
    <property type="term" value="F:unfolded protein binding"/>
    <property type="evidence" value="ECO:0007669"/>
    <property type="project" value="InterPro"/>
</dbReference>
<keyword evidence="2" id="KW-1185">Reference proteome</keyword>
<dbReference type="Proteomes" id="UP000570361">
    <property type="component" value="Unassembled WGS sequence"/>
</dbReference>
<name>A0A7W5AX39_9BACL</name>